<name>A0A1X7KA85_9BACL</name>
<protein>
    <submittedName>
        <fullName evidence="2">Bifunctional non-homologous end joining protein LigD</fullName>
    </submittedName>
</protein>
<dbReference type="InterPro" id="IPR014145">
    <property type="entry name" value="LigD_pol_dom"/>
</dbReference>
<dbReference type="PANTHER" id="PTHR42705">
    <property type="entry name" value="BIFUNCTIONAL NON-HOMOLOGOUS END JOINING PROTEIN LIGD"/>
    <property type="match status" value="1"/>
</dbReference>
<accession>A0A1X7KA85</accession>
<dbReference type="STRING" id="1852522.SAMN06295960_2211"/>
<dbReference type="NCBIfam" id="TIGR02778">
    <property type="entry name" value="ligD_pol"/>
    <property type="match status" value="1"/>
</dbReference>
<dbReference type="OrthoDB" id="9802472at2"/>
<dbReference type="Gene3D" id="3.90.920.10">
    <property type="entry name" value="DNA primase, PRIM domain"/>
    <property type="match status" value="1"/>
</dbReference>
<evidence type="ECO:0000259" key="1">
    <source>
        <dbReference type="Pfam" id="PF21686"/>
    </source>
</evidence>
<sequence>MSTGYMLPIDGHKIQITNPQKLLWKELQLTKLEYVKCLIELAPFLIPACNERYLTTIRYPDGVHGEAFFQKNCPEPTPEYVTTAWQGDHRYIVLDKLPTLVWLGNLACIEFHPSLEALTSSQPLQWIIDLDPSIPDEPRIMDAAMKVGQLLRSLGIESLPKTSGATGVQLTVKLHPGPSWEELKQFGRFIAQYLCEQHPELFTIERLKKDRGSRIYIDYAQHDIGRTIAAAYTPRATPYASLSMPLYWEEVAKKPKPRDFHLRNAAQRLEHTGDLLASFPPQALQPIIASFLSAQR</sequence>
<organism evidence="2 3">
    <name type="scientific">Paenibacillus aquistagni</name>
    <dbReference type="NCBI Taxonomy" id="1852522"/>
    <lineage>
        <taxon>Bacteria</taxon>
        <taxon>Bacillati</taxon>
        <taxon>Bacillota</taxon>
        <taxon>Bacilli</taxon>
        <taxon>Bacillales</taxon>
        <taxon>Paenibacillaceae</taxon>
        <taxon>Paenibacillus</taxon>
    </lineage>
</organism>
<dbReference type="Proteomes" id="UP000193834">
    <property type="component" value="Unassembled WGS sequence"/>
</dbReference>
<dbReference type="PANTHER" id="PTHR42705:SF2">
    <property type="entry name" value="BIFUNCTIONAL NON-HOMOLOGOUS END JOINING PROTEIN LIGD"/>
    <property type="match status" value="1"/>
</dbReference>
<gene>
    <name evidence="2" type="ORF">SAMN06295960_2211</name>
</gene>
<dbReference type="AlphaFoldDB" id="A0A1X7KA85"/>
<proteinExistence type="predicted"/>
<dbReference type="EMBL" id="FXAZ01000002">
    <property type="protein sequence ID" value="SMG37357.1"/>
    <property type="molecule type" value="Genomic_DNA"/>
</dbReference>
<reference evidence="2 3" key="1">
    <citation type="submission" date="2017-04" db="EMBL/GenBank/DDBJ databases">
        <authorList>
            <person name="Afonso C.L."/>
            <person name="Miller P.J."/>
            <person name="Scott M.A."/>
            <person name="Spackman E."/>
            <person name="Goraichik I."/>
            <person name="Dimitrov K.M."/>
            <person name="Suarez D.L."/>
            <person name="Swayne D.E."/>
        </authorList>
    </citation>
    <scope>NUCLEOTIDE SEQUENCE [LARGE SCALE GENOMIC DNA]</scope>
    <source>
        <strain evidence="2 3">11</strain>
    </source>
</reference>
<dbReference type="Pfam" id="PF21686">
    <property type="entry name" value="LigD_Prim-Pol"/>
    <property type="match status" value="1"/>
</dbReference>
<dbReference type="RefSeq" id="WP_085494398.1">
    <property type="nucleotide sequence ID" value="NZ_FXAZ01000002.1"/>
</dbReference>
<keyword evidence="3" id="KW-1185">Reference proteome</keyword>
<evidence type="ECO:0000313" key="2">
    <source>
        <dbReference type="EMBL" id="SMG37357.1"/>
    </source>
</evidence>
<dbReference type="InterPro" id="IPR052171">
    <property type="entry name" value="NHEJ_LigD"/>
</dbReference>
<feature type="domain" description="DNA ligase D polymerase" evidence="1">
    <location>
        <begin position="30"/>
        <end position="275"/>
    </location>
</feature>
<evidence type="ECO:0000313" key="3">
    <source>
        <dbReference type="Proteomes" id="UP000193834"/>
    </source>
</evidence>